<evidence type="ECO:0000313" key="2">
    <source>
        <dbReference type="EMBL" id="GBP41455.1"/>
    </source>
</evidence>
<feature type="region of interest" description="Disordered" evidence="1">
    <location>
        <begin position="91"/>
        <end position="110"/>
    </location>
</feature>
<sequence length="110" mass="11976">MFEFTAGRFLIGTSVGRGARGSRVSGDTNSDVPQILQFLLDYGYVKYGYSAFIRCSYVLIFIVGPSRYPARRVTGGRSFLRSEAGMSYGAASDGRLQGHDTPAGYLQTGR</sequence>
<evidence type="ECO:0000313" key="3">
    <source>
        <dbReference type="Proteomes" id="UP000299102"/>
    </source>
</evidence>
<gene>
    <name evidence="2" type="ORF">EVAR_36211_1</name>
</gene>
<protein>
    <submittedName>
        <fullName evidence="2">Uncharacterized protein</fullName>
    </submittedName>
</protein>
<accession>A0A4C1VUF5</accession>
<dbReference type="EMBL" id="BGZK01000399">
    <property type="protein sequence ID" value="GBP41455.1"/>
    <property type="molecule type" value="Genomic_DNA"/>
</dbReference>
<comment type="caution">
    <text evidence="2">The sequence shown here is derived from an EMBL/GenBank/DDBJ whole genome shotgun (WGS) entry which is preliminary data.</text>
</comment>
<proteinExistence type="predicted"/>
<keyword evidence="3" id="KW-1185">Reference proteome</keyword>
<reference evidence="2 3" key="1">
    <citation type="journal article" date="2019" name="Commun. Biol.">
        <title>The bagworm genome reveals a unique fibroin gene that provides high tensile strength.</title>
        <authorList>
            <person name="Kono N."/>
            <person name="Nakamura H."/>
            <person name="Ohtoshi R."/>
            <person name="Tomita M."/>
            <person name="Numata K."/>
            <person name="Arakawa K."/>
        </authorList>
    </citation>
    <scope>NUCLEOTIDE SEQUENCE [LARGE SCALE GENOMIC DNA]</scope>
</reference>
<evidence type="ECO:0000256" key="1">
    <source>
        <dbReference type="SAM" id="MobiDB-lite"/>
    </source>
</evidence>
<organism evidence="2 3">
    <name type="scientific">Eumeta variegata</name>
    <name type="common">Bagworm moth</name>
    <name type="synonym">Eumeta japonica</name>
    <dbReference type="NCBI Taxonomy" id="151549"/>
    <lineage>
        <taxon>Eukaryota</taxon>
        <taxon>Metazoa</taxon>
        <taxon>Ecdysozoa</taxon>
        <taxon>Arthropoda</taxon>
        <taxon>Hexapoda</taxon>
        <taxon>Insecta</taxon>
        <taxon>Pterygota</taxon>
        <taxon>Neoptera</taxon>
        <taxon>Endopterygota</taxon>
        <taxon>Lepidoptera</taxon>
        <taxon>Glossata</taxon>
        <taxon>Ditrysia</taxon>
        <taxon>Tineoidea</taxon>
        <taxon>Psychidae</taxon>
        <taxon>Oiketicinae</taxon>
        <taxon>Eumeta</taxon>
    </lineage>
</organism>
<name>A0A4C1VUF5_EUMVA</name>
<dbReference type="Proteomes" id="UP000299102">
    <property type="component" value="Unassembled WGS sequence"/>
</dbReference>
<dbReference type="AlphaFoldDB" id="A0A4C1VUF5"/>